<reference evidence="1" key="1">
    <citation type="journal article" date="2021" name="Proc. Natl. Acad. Sci. U.S.A.">
        <title>A Catalog of Tens of Thousands of Viruses from Human Metagenomes Reveals Hidden Associations with Chronic Diseases.</title>
        <authorList>
            <person name="Tisza M.J."/>
            <person name="Buck C.B."/>
        </authorList>
    </citation>
    <scope>NUCLEOTIDE SEQUENCE</scope>
    <source>
        <strain evidence="1">CtBM815</strain>
    </source>
</reference>
<organism evidence="1">
    <name type="scientific">virus sp. ctBM815</name>
    <dbReference type="NCBI Taxonomy" id="2825806"/>
    <lineage>
        <taxon>Viruses</taxon>
    </lineage>
</organism>
<accession>A0A8S5RL79</accession>
<evidence type="ECO:0000313" key="1">
    <source>
        <dbReference type="EMBL" id="DAE31740.1"/>
    </source>
</evidence>
<proteinExistence type="predicted"/>
<protein>
    <submittedName>
        <fullName evidence="1">Uncharacterized protein</fullName>
    </submittedName>
</protein>
<name>A0A8S5RL79_9VIRU</name>
<dbReference type="EMBL" id="BK059109">
    <property type="protein sequence ID" value="DAE31740.1"/>
    <property type="molecule type" value="Genomic_DNA"/>
</dbReference>
<sequence>MQRLPKEPSHKLNLLSCSSCLKCSNQSSILLLL</sequence>